<dbReference type="PRINTS" id="PR00175">
    <property type="entry name" value="NAALASMPORT"/>
</dbReference>
<evidence type="ECO:0000256" key="5">
    <source>
        <dbReference type="ARBA" id="ARBA00022692"/>
    </source>
</evidence>
<dbReference type="RefSeq" id="WP_281832265.1">
    <property type="nucleotide sequence ID" value="NZ_BSDY01000001.1"/>
</dbReference>
<evidence type="ECO:0000256" key="9">
    <source>
        <dbReference type="RuleBase" id="RU363064"/>
    </source>
</evidence>
<evidence type="ECO:0000256" key="6">
    <source>
        <dbReference type="ARBA" id="ARBA00022847"/>
    </source>
</evidence>
<feature type="transmembrane region" description="Helical" evidence="9">
    <location>
        <begin position="383"/>
        <end position="404"/>
    </location>
</feature>
<evidence type="ECO:0000256" key="4">
    <source>
        <dbReference type="ARBA" id="ARBA00022475"/>
    </source>
</evidence>
<dbReference type="EMBL" id="BSDY01000001">
    <property type="protein sequence ID" value="GLI54564.1"/>
    <property type="molecule type" value="Genomic_DNA"/>
</dbReference>
<dbReference type="InterPro" id="IPR001463">
    <property type="entry name" value="Na/Ala_symport"/>
</dbReference>
<keyword evidence="11" id="KW-1185">Reference proteome</keyword>
<keyword evidence="6 9" id="KW-0769">Symport</keyword>
<dbReference type="PROSITE" id="PS00873">
    <property type="entry name" value="NA_ALANINE_SYMP"/>
    <property type="match status" value="1"/>
</dbReference>
<keyword evidence="7 9" id="KW-1133">Transmembrane helix</keyword>
<evidence type="ECO:0000256" key="3">
    <source>
        <dbReference type="ARBA" id="ARBA00022448"/>
    </source>
</evidence>
<feature type="transmembrane region" description="Helical" evidence="9">
    <location>
        <begin position="67"/>
        <end position="91"/>
    </location>
</feature>
<reference evidence="10" key="1">
    <citation type="submission" date="2022-12" db="EMBL/GenBank/DDBJ databases">
        <title>Reference genome sequencing for broad-spectrum identification of bacterial and archaeal isolates by mass spectrometry.</title>
        <authorList>
            <person name="Sekiguchi Y."/>
            <person name="Tourlousse D.M."/>
        </authorList>
    </citation>
    <scope>NUCLEOTIDE SEQUENCE</scope>
    <source>
        <strain evidence="10">10succ1</strain>
    </source>
</reference>
<feature type="transmembrane region" description="Helical" evidence="9">
    <location>
        <begin position="410"/>
        <end position="430"/>
    </location>
</feature>
<dbReference type="PANTHER" id="PTHR30330">
    <property type="entry name" value="AGSS FAMILY TRANSPORTER, SODIUM-ALANINE"/>
    <property type="match status" value="1"/>
</dbReference>
<comment type="subcellular location">
    <subcellularLocation>
        <location evidence="1 9">Cell membrane</location>
        <topology evidence="1 9">Multi-pass membrane protein</topology>
    </subcellularLocation>
</comment>
<feature type="transmembrane region" description="Helical" evidence="9">
    <location>
        <begin position="340"/>
        <end position="362"/>
    </location>
</feature>
<dbReference type="Gene3D" id="1.20.1740.10">
    <property type="entry name" value="Amino acid/polyamine transporter I"/>
    <property type="match status" value="1"/>
</dbReference>
<dbReference type="PANTHER" id="PTHR30330:SF1">
    <property type="entry name" value="AMINO-ACID CARRIER PROTEIN ALST"/>
    <property type="match status" value="1"/>
</dbReference>
<feature type="transmembrane region" description="Helical" evidence="9">
    <location>
        <begin position="298"/>
        <end position="320"/>
    </location>
</feature>
<comment type="caution">
    <text evidence="10">The sequence shown here is derived from an EMBL/GenBank/DDBJ whole genome shotgun (WGS) entry which is preliminary data.</text>
</comment>
<dbReference type="FunFam" id="1.20.1740.10:FF:000004">
    <property type="entry name" value="Sodium:alanine symporter family protein"/>
    <property type="match status" value="1"/>
</dbReference>
<accession>A0A9W6GFZ7</accession>
<proteinExistence type="inferred from homology"/>
<feature type="transmembrane region" description="Helical" evidence="9">
    <location>
        <begin position="15"/>
        <end position="34"/>
    </location>
</feature>
<dbReference type="NCBIfam" id="TIGR00835">
    <property type="entry name" value="agcS"/>
    <property type="match status" value="1"/>
</dbReference>
<feature type="transmembrane region" description="Helical" evidence="9">
    <location>
        <begin position="233"/>
        <end position="259"/>
    </location>
</feature>
<organism evidence="10 11">
    <name type="scientific">Propionigenium maris DSM 9537</name>
    <dbReference type="NCBI Taxonomy" id="1123000"/>
    <lineage>
        <taxon>Bacteria</taxon>
        <taxon>Fusobacteriati</taxon>
        <taxon>Fusobacteriota</taxon>
        <taxon>Fusobacteriia</taxon>
        <taxon>Fusobacteriales</taxon>
        <taxon>Fusobacteriaceae</taxon>
        <taxon>Propionigenium</taxon>
    </lineage>
</organism>
<name>A0A9W6GFZ7_9FUSO</name>
<evidence type="ECO:0000256" key="8">
    <source>
        <dbReference type="ARBA" id="ARBA00023136"/>
    </source>
</evidence>
<evidence type="ECO:0000256" key="1">
    <source>
        <dbReference type="ARBA" id="ARBA00004651"/>
    </source>
</evidence>
<comment type="similarity">
    <text evidence="2 9">Belongs to the alanine or glycine:cation symporter (AGCS) (TC 2.A.25) family.</text>
</comment>
<feature type="transmembrane region" description="Helical" evidence="9">
    <location>
        <begin position="97"/>
        <end position="116"/>
    </location>
</feature>
<feature type="transmembrane region" description="Helical" evidence="9">
    <location>
        <begin position="209"/>
        <end position="227"/>
    </location>
</feature>
<keyword evidence="3 9" id="KW-0813">Transport</keyword>
<dbReference type="GO" id="GO:0005283">
    <property type="term" value="F:amino acid:sodium symporter activity"/>
    <property type="evidence" value="ECO:0007669"/>
    <property type="project" value="InterPro"/>
</dbReference>
<dbReference type="AlphaFoldDB" id="A0A9W6GFZ7"/>
<keyword evidence="8 9" id="KW-0472">Membrane</keyword>
<keyword evidence="4 9" id="KW-1003">Cell membrane</keyword>
<dbReference type="Proteomes" id="UP001144471">
    <property type="component" value="Unassembled WGS sequence"/>
</dbReference>
<evidence type="ECO:0000256" key="2">
    <source>
        <dbReference type="ARBA" id="ARBA00009261"/>
    </source>
</evidence>
<dbReference type="Pfam" id="PF01235">
    <property type="entry name" value="Na_Ala_symp"/>
    <property type="match status" value="1"/>
</dbReference>
<evidence type="ECO:0000313" key="10">
    <source>
        <dbReference type="EMBL" id="GLI54564.1"/>
    </source>
</evidence>
<feature type="transmembrane region" description="Helical" evidence="9">
    <location>
        <begin position="176"/>
        <end position="197"/>
    </location>
</feature>
<keyword evidence="5 9" id="KW-0812">Transmembrane</keyword>
<evidence type="ECO:0000256" key="7">
    <source>
        <dbReference type="ARBA" id="ARBA00022989"/>
    </source>
</evidence>
<protein>
    <submittedName>
        <fullName evidence="10">Sodium:alanine symporter</fullName>
    </submittedName>
</protein>
<gene>
    <name evidence="10" type="ORF">PM10SUCC1_00790</name>
</gene>
<dbReference type="GO" id="GO:0005886">
    <property type="term" value="C:plasma membrane"/>
    <property type="evidence" value="ECO:0007669"/>
    <property type="project" value="UniProtKB-SubCell"/>
</dbReference>
<sequence>MFEIINSIINTGNTILWSYVLIAVLIGVGLLFTIKTDFVQFRYIGEMFKVLGGSGAKKGEGVSAFQAFCISVASHVGTGNLAGVAIAVSVGGPGAVFWMWVIALIGGASSFVENTLAQAFKVRDKNGYRGGPAYYMEKALGQKKMGMVFSVLITISFGLVFNSVQANTVSFAFEEAFGINRVAVGFGLSALTAMVIFGGIKRIARVAEVLVPVMASAYVMVALFVILKNFTLIPGIFLMIFQGAFGLKAAAGGGIGAAMMMGIKRGLFSNEAGMGSAPNAAATSQVSHPVKQGLLQTLGVFVDTILICSSTALVVLVSGANQTEGLTGIQLTQTALSSQVGSWANLFIAVCIMLFAFSSIIGNYYYGESNIEFLEGSHHWLKLFRVAVILMVFWGCQSAVSVVWNMADLFMGLMVLMNLIAIAKLGHIVVDILADYKRQKAQGVDPVFVSANIEGLEKAEVWTEEHAEQFREKKVESVNI</sequence>
<feature type="transmembrane region" description="Helical" evidence="9">
    <location>
        <begin position="145"/>
        <end position="164"/>
    </location>
</feature>
<evidence type="ECO:0000313" key="11">
    <source>
        <dbReference type="Proteomes" id="UP001144471"/>
    </source>
</evidence>